<dbReference type="Proteomes" id="UP000527616">
    <property type="component" value="Unassembled WGS sequence"/>
</dbReference>
<dbReference type="InterPro" id="IPR054384">
    <property type="entry name" value="SecDF_P1_head"/>
</dbReference>
<keyword evidence="4" id="KW-1185">Reference proteome</keyword>
<dbReference type="EMBL" id="JACBZS010000001">
    <property type="protein sequence ID" value="NYI71782.1"/>
    <property type="molecule type" value="Genomic_DNA"/>
</dbReference>
<keyword evidence="1" id="KW-0732">Signal</keyword>
<dbReference type="Pfam" id="PF22599">
    <property type="entry name" value="SecDF_P1_head"/>
    <property type="match status" value="1"/>
</dbReference>
<evidence type="ECO:0000313" key="4">
    <source>
        <dbReference type="Proteomes" id="UP000527616"/>
    </source>
</evidence>
<feature type="chain" id="PRO_5031325111" evidence="1">
    <location>
        <begin position="22"/>
        <end position="163"/>
    </location>
</feature>
<proteinExistence type="predicted"/>
<feature type="signal peptide" evidence="1">
    <location>
        <begin position="1"/>
        <end position="21"/>
    </location>
</feature>
<evidence type="ECO:0000256" key="1">
    <source>
        <dbReference type="SAM" id="SignalP"/>
    </source>
</evidence>
<reference evidence="3 4" key="1">
    <citation type="submission" date="2020-07" db="EMBL/GenBank/DDBJ databases">
        <title>Sequencing the genomes of 1000 actinobacteria strains.</title>
        <authorList>
            <person name="Klenk H.-P."/>
        </authorList>
    </citation>
    <scope>NUCLEOTIDE SEQUENCE [LARGE SCALE GENOMIC DNA]</scope>
    <source>
        <strain evidence="3 4">DSM 103164</strain>
    </source>
</reference>
<sequence length="163" mass="16680">MRARPMVTLGVIALLALTGCAEVTNFVTGRQPAIIEFRPARPAPPGTACPEQSPVPAEPGAVVCADGQAYLLDAIAGTGRAERAEATPGATCSIRVDLDGPGTEALREVTGRLAGSEQLLALLAEGELLTAVRVAEPIGGGELQISGGQSESECDRLAERLHG</sequence>
<organism evidence="3 4">
    <name type="scientific">Naumannella cuiyingiana</name>
    <dbReference type="NCBI Taxonomy" id="1347891"/>
    <lineage>
        <taxon>Bacteria</taxon>
        <taxon>Bacillati</taxon>
        <taxon>Actinomycetota</taxon>
        <taxon>Actinomycetes</taxon>
        <taxon>Propionibacteriales</taxon>
        <taxon>Propionibacteriaceae</taxon>
        <taxon>Naumannella</taxon>
    </lineage>
</organism>
<dbReference type="AlphaFoldDB" id="A0A7Z0ILQ8"/>
<protein>
    <submittedName>
        <fullName evidence="3">Preprotein translocase subunit SecD</fullName>
    </submittedName>
</protein>
<evidence type="ECO:0000259" key="2">
    <source>
        <dbReference type="Pfam" id="PF22599"/>
    </source>
</evidence>
<accession>A0A7Z0ILQ8</accession>
<name>A0A7Z0ILQ8_9ACTN</name>
<dbReference type="Gene3D" id="3.30.1360.200">
    <property type="match status" value="1"/>
</dbReference>
<feature type="domain" description="SecDF P1 head subdomain" evidence="2">
    <location>
        <begin position="89"/>
        <end position="161"/>
    </location>
</feature>
<comment type="caution">
    <text evidence="3">The sequence shown here is derived from an EMBL/GenBank/DDBJ whole genome shotgun (WGS) entry which is preliminary data.</text>
</comment>
<dbReference type="PROSITE" id="PS51257">
    <property type="entry name" value="PROKAR_LIPOPROTEIN"/>
    <property type="match status" value="1"/>
</dbReference>
<gene>
    <name evidence="3" type="ORF">GGQ54_002342</name>
</gene>
<dbReference type="RefSeq" id="WP_179445563.1">
    <property type="nucleotide sequence ID" value="NZ_JACBZS010000001.1"/>
</dbReference>
<evidence type="ECO:0000313" key="3">
    <source>
        <dbReference type="EMBL" id="NYI71782.1"/>
    </source>
</evidence>